<dbReference type="Pfam" id="PF06858">
    <property type="entry name" value="NOG1"/>
    <property type="match status" value="1"/>
</dbReference>
<dbReference type="Gene3D" id="3.40.50.300">
    <property type="entry name" value="P-loop containing nucleotide triphosphate hydrolases"/>
    <property type="match status" value="1"/>
</dbReference>
<dbReference type="STRING" id="2903.R1DAW4"/>
<name>A0A0D3K897_EMIH1</name>
<evidence type="ECO:0000313" key="2">
    <source>
        <dbReference type="EnsemblProtists" id="EOD31982"/>
    </source>
</evidence>
<dbReference type="PANTHER" id="PTHR45759">
    <property type="entry name" value="NUCLEOLAR GTP-BINDING PROTEIN 1"/>
    <property type="match status" value="1"/>
</dbReference>
<protein>
    <recommendedName>
        <fullName evidence="1">Nucleolar GTP-binding protein 1 Rossman-fold domain-containing protein</fullName>
    </recommendedName>
</protein>
<dbReference type="KEGG" id="ehx:EMIHUDRAFT_202496"/>
<dbReference type="GeneID" id="17277255"/>
<keyword evidence="3" id="KW-1185">Reference proteome</keyword>
<accession>A0A0D3K897</accession>
<dbReference type="AlphaFoldDB" id="A0A0D3K897"/>
<dbReference type="InterPro" id="IPR027417">
    <property type="entry name" value="P-loop_NTPase"/>
</dbReference>
<dbReference type="HOGENOM" id="CLU_2008256_0_0_1"/>
<reference evidence="2" key="2">
    <citation type="submission" date="2024-10" db="UniProtKB">
        <authorList>
            <consortium name="EnsemblProtists"/>
        </authorList>
    </citation>
    <scope>IDENTIFICATION</scope>
</reference>
<dbReference type="InterPro" id="IPR010674">
    <property type="entry name" value="NOG1_Rossman_fold_dom"/>
</dbReference>
<reference evidence="3" key="1">
    <citation type="journal article" date="2013" name="Nature">
        <title>Pan genome of the phytoplankton Emiliania underpins its global distribution.</title>
        <authorList>
            <person name="Read B.A."/>
            <person name="Kegel J."/>
            <person name="Klute M.J."/>
            <person name="Kuo A."/>
            <person name="Lefebvre S.C."/>
            <person name="Maumus F."/>
            <person name="Mayer C."/>
            <person name="Miller J."/>
            <person name="Monier A."/>
            <person name="Salamov A."/>
            <person name="Young J."/>
            <person name="Aguilar M."/>
            <person name="Claverie J.M."/>
            <person name="Frickenhaus S."/>
            <person name="Gonzalez K."/>
            <person name="Herman E.K."/>
            <person name="Lin Y.C."/>
            <person name="Napier J."/>
            <person name="Ogata H."/>
            <person name="Sarno A.F."/>
            <person name="Shmutz J."/>
            <person name="Schroeder D."/>
            <person name="de Vargas C."/>
            <person name="Verret F."/>
            <person name="von Dassow P."/>
            <person name="Valentin K."/>
            <person name="Van de Peer Y."/>
            <person name="Wheeler G."/>
            <person name="Dacks J.B."/>
            <person name="Delwiche C.F."/>
            <person name="Dyhrman S.T."/>
            <person name="Glockner G."/>
            <person name="John U."/>
            <person name="Richards T."/>
            <person name="Worden A.Z."/>
            <person name="Zhang X."/>
            <person name="Grigoriev I.V."/>
            <person name="Allen A.E."/>
            <person name="Bidle K."/>
            <person name="Borodovsky M."/>
            <person name="Bowler C."/>
            <person name="Brownlee C."/>
            <person name="Cock J.M."/>
            <person name="Elias M."/>
            <person name="Gladyshev V.N."/>
            <person name="Groth M."/>
            <person name="Guda C."/>
            <person name="Hadaegh A."/>
            <person name="Iglesias-Rodriguez M.D."/>
            <person name="Jenkins J."/>
            <person name="Jones B.M."/>
            <person name="Lawson T."/>
            <person name="Leese F."/>
            <person name="Lindquist E."/>
            <person name="Lobanov A."/>
            <person name="Lomsadze A."/>
            <person name="Malik S.B."/>
            <person name="Marsh M.E."/>
            <person name="Mackinder L."/>
            <person name="Mock T."/>
            <person name="Mueller-Roeber B."/>
            <person name="Pagarete A."/>
            <person name="Parker M."/>
            <person name="Probert I."/>
            <person name="Quesneville H."/>
            <person name="Raines C."/>
            <person name="Rensing S.A."/>
            <person name="Riano-Pachon D.M."/>
            <person name="Richier S."/>
            <person name="Rokitta S."/>
            <person name="Shiraiwa Y."/>
            <person name="Soanes D.M."/>
            <person name="van der Giezen M."/>
            <person name="Wahlund T.M."/>
            <person name="Williams B."/>
            <person name="Wilson W."/>
            <person name="Wolfe G."/>
            <person name="Wurch L.L."/>
        </authorList>
    </citation>
    <scope>NUCLEOTIDE SEQUENCE</scope>
</reference>
<dbReference type="RefSeq" id="XP_005784411.1">
    <property type="nucleotide sequence ID" value="XM_005784354.1"/>
</dbReference>
<dbReference type="Proteomes" id="UP000013827">
    <property type="component" value="Unassembled WGS sequence"/>
</dbReference>
<dbReference type="eggNOG" id="KOG1490">
    <property type="taxonomic scope" value="Eukaryota"/>
</dbReference>
<feature type="domain" description="Nucleolar GTP-binding protein 1 Rossman-fold" evidence="1">
    <location>
        <begin position="17"/>
        <end position="74"/>
    </location>
</feature>
<dbReference type="EnsemblProtists" id="EOD31982">
    <property type="protein sequence ID" value="EOD31982"/>
    <property type="gene ID" value="EMIHUDRAFT_202496"/>
</dbReference>
<organism evidence="2 3">
    <name type="scientific">Emiliania huxleyi (strain CCMP1516)</name>
    <dbReference type="NCBI Taxonomy" id="280463"/>
    <lineage>
        <taxon>Eukaryota</taxon>
        <taxon>Haptista</taxon>
        <taxon>Haptophyta</taxon>
        <taxon>Prymnesiophyceae</taxon>
        <taxon>Isochrysidales</taxon>
        <taxon>Noelaerhabdaceae</taxon>
        <taxon>Emiliania</taxon>
    </lineage>
</organism>
<proteinExistence type="predicted"/>
<dbReference type="SUPFAM" id="SSF52540">
    <property type="entry name" value="P-loop containing nucleoside triphosphate hydrolases"/>
    <property type="match status" value="1"/>
</dbReference>
<dbReference type="PaxDb" id="2903-EOD31982"/>
<sequence>MDTPGVLHRPEDERNAMEGLTLAAVQLLPSAVFVMDLSGTCGEQSAPRLQLMVREQIRAAFPRRPWLDVRSKADLPLAEGLAAEDVPPGTLDVSVHEGRNVAELAAHMAQMVSRVPGRKPGPPS</sequence>
<dbReference type="GO" id="GO:0005525">
    <property type="term" value="F:GTP binding"/>
    <property type="evidence" value="ECO:0007669"/>
    <property type="project" value="InterPro"/>
</dbReference>
<evidence type="ECO:0000313" key="3">
    <source>
        <dbReference type="Proteomes" id="UP000013827"/>
    </source>
</evidence>
<evidence type="ECO:0000259" key="1">
    <source>
        <dbReference type="Pfam" id="PF06858"/>
    </source>
</evidence>